<evidence type="ECO:0000313" key="11">
    <source>
        <dbReference type="Proteomes" id="UP001249851"/>
    </source>
</evidence>
<evidence type="ECO:0000256" key="4">
    <source>
        <dbReference type="ARBA" id="ARBA00022833"/>
    </source>
</evidence>
<dbReference type="CDD" id="cd05285">
    <property type="entry name" value="sorbitol_DH"/>
    <property type="match status" value="1"/>
</dbReference>
<comment type="caution">
    <text evidence="10">The sequence shown here is derived from an EMBL/GenBank/DDBJ whole genome shotgun (WGS) entry which is preliminary data.</text>
</comment>
<dbReference type="Gene3D" id="3.90.180.10">
    <property type="entry name" value="Medium-chain alcohol dehydrogenases, catalytic domain"/>
    <property type="match status" value="2"/>
</dbReference>
<evidence type="ECO:0000259" key="9">
    <source>
        <dbReference type="SMART" id="SM00829"/>
    </source>
</evidence>
<sequence>MASESNLSAVLREVDNLVLEERPIPRPGKGEVQISMHAVGICGSDVHYWKKGRIGDFILKAPMVLGHESSGIVSAVGEGVTHLKIGDRVAIEPGHGCRMCDFCKEGRYNLCPDMKFAATPPYDGSLCRYYVHPADFCFKLPDHVSFEEGALLEPLSVAVHACQRAGVSIGSKVLICGADIDKGRLNKAKELGADFIIKVDPKKDSKDLANKVIDSMGPADQTIECSGAEASFHAAIYATKSGGTLVVIGMGKPVVNFPIVDALVREVDIRGIFRYVNCYPKALALVASGAVNVKPLVTHHFKLEESLAAFETSRTGAGGAIKVMIHCNKGYKI</sequence>
<comment type="similarity">
    <text evidence="2 8">Belongs to the zinc-containing alcohol dehydrogenase family.</text>
</comment>
<dbReference type="EMBL" id="JARQWQ010000007">
    <property type="protein sequence ID" value="KAK2570561.1"/>
    <property type="molecule type" value="Genomic_DNA"/>
</dbReference>
<proteinExistence type="inferred from homology"/>
<evidence type="ECO:0000256" key="1">
    <source>
        <dbReference type="ARBA" id="ARBA00001947"/>
    </source>
</evidence>
<reference evidence="10" key="1">
    <citation type="journal article" date="2023" name="G3 (Bethesda)">
        <title>Whole genome assembly and annotation of the endangered Caribbean coral Acropora cervicornis.</title>
        <authorList>
            <person name="Selwyn J.D."/>
            <person name="Vollmer S.V."/>
        </authorList>
    </citation>
    <scope>NUCLEOTIDE SEQUENCE</scope>
    <source>
        <strain evidence="10">K2</strain>
    </source>
</reference>
<name>A0AAD9R0M5_ACRCE</name>
<evidence type="ECO:0000256" key="6">
    <source>
        <dbReference type="ARBA" id="ARBA00026132"/>
    </source>
</evidence>
<dbReference type="InterPro" id="IPR020843">
    <property type="entry name" value="ER"/>
</dbReference>
<reference evidence="10" key="2">
    <citation type="journal article" date="2023" name="Science">
        <title>Genomic signatures of disease resistance in endangered staghorn corals.</title>
        <authorList>
            <person name="Vollmer S.V."/>
            <person name="Selwyn J.D."/>
            <person name="Despard B.A."/>
            <person name="Roesel C.L."/>
        </authorList>
    </citation>
    <scope>NUCLEOTIDE SEQUENCE</scope>
    <source>
        <strain evidence="10">K2</strain>
    </source>
</reference>
<dbReference type="AlphaFoldDB" id="A0AAD9R0M5"/>
<dbReference type="PANTHER" id="PTHR43161:SF9">
    <property type="entry name" value="SORBITOL DEHYDROGENASE"/>
    <property type="match status" value="1"/>
</dbReference>
<keyword evidence="4 8" id="KW-0862">Zinc</keyword>
<evidence type="ECO:0000256" key="3">
    <source>
        <dbReference type="ARBA" id="ARBA00022723"/>
    </source>
</evidence>
<dbReference type="GO" id="GO:0003939">
    <property type="term" value="F:L-iditol 2-dehydrogenase (NAD+) activity"/>
    <property type="evidence" value="ECO:0007669"/>
    <property type="project" value="TreeGrafter"/>
</dbReference>
<protein>
    <recommendedName>
        <fullName evidence="6">Sorbitol dehydrogenase</fullName>
    </recommendedName>
    <alternativeName>
        <fullName evidence="7">Polyol dehydrogenase</fullName>
    </alternativeName>
</protein>
<dbReference type="InterPro" id="IPR045306">
    <property type="entry name" value="SDH-like"/>
</dbReference>
<dbReference type="InterPro" id="IPR002328">
    <property type="entry name" value="ADH_Zn_CS"/>
</dbReference>
<dbReference type="GO" id="GO:0008270">
    <property type="term" value="F:zinc ion binding"/>
    <property type="evidence" value="ECO:0007669"/>
    <property type="project" value="InterPro"/>
</dbReference>
<dbReference type="Pfam" id="PF08240">
    <property type="entry name" value="ADH_N"/>
    <property type="match status" value="1"/>
</dbReference>
<feature type="domain" description="Enoyl reductase (ER)" evidence="9">
    <location>
        <begin position="12"/>
        <end position="325"/>
    </location>
</feature>
<dbReference type="SUPFAM" id="SSF51735">
    <property type="entry name" value="NAD(P)-binding Rossmann-fold domains"/>
    <property type="match status" value="1"/>
</dbReference>
<keyword evidence="5" id="KW-0560">Oxidoreductase</keyword>
<dbReference type="InterPro" id="IPR036291">
    <property type="entry name" value="NAD(P)-bd_dom_sf"/>
</dbReference>
<dbReference type="Proteomes" id="UP001249851">
    <property type="component" value="Unassembled WGS sequence"/>
</dbReference>
<dbReference type="PROSITE" id="PS00059">
    <property type="entry name" value="ADH_ZINC"/>
    <property type="match status" value="1"/>
</dbReference>
<dbReference type="Gene3D" id="3.40.50.720">
    <property type="entry name" value="NAD(P)-binding Rossmann-like Domain"/>
    <property type="match status" value="1"/>
</dbReference>
<keyword evidence="3 8" id="KW-0479">Metal-binding</keyword>
<gene>
    <name evidence="10" type="ORF">P5673_004237</name>
</gene>
<evidence type="ECO:0000313" key="10">
    <source>
        <dbReference type="EMBL" id="KAK2570561.1"/>
    </source>
</evidence>
<comment type="cofactor">
    <cofactor evidence="1 8">
        <name>Zn(2+)</name>
        <dbReference type="ChEBI" id="CHEBI:29105"/>
    </cofactor>
</comment>
<dbReference type="InterPro" id="IPR013149">
    <property type="entry name" value="ADH-like_C"/>
</dbReference>
<keyword evidence="11" id="KW-1185">Reference proteome</keyword>
<dbReference type="Pfam" id="PF00107">
    <property type="entry name" value="ADH_zinc_N"/>
    <property type="match status" value="1"/>
</dbReference>
<dbReference type="InterPro" id="IPR013154">
    <property type="entry name" value="ADH-like_N"/>
</dbReference>
<evidence type="ECO:0000256" key="2">
    <source>
        <dbReference type="ARBA" id="ARBA00008072"/>
    </source>
</evidence>
<organism evidence="10 11">
    <name type="scientific">Acropora cervicornis</name>
    <name type="common">Staghorn coral</name>
    <dbReference type="NCBI Taxonomy" id="6130"/>
    <lineage>
        <taxon>Eukaryota</taxon>
        <taxon>Metazoa</taxon>
        <taxon>Cnidaria</taxon>
        <taxon>Anthozoa</taxon>
        <taxon>Hexacorallia</taxon>
        <taxon>Scleractinia</taxon>
        <taxon>Astrocoeniina</taxon>
        <taxon>Acroporidae</taxon>
        <taxon>Acropora</taxon>
    </lineage>
</organism>
<accession>A0AAD9R0M5</accession>
<dbReference type="SUPFAM" id="SSF50129">
    <property type="entry name" value="GroES-like"/>
    <property type="match status" value="1"/>
</dbReference>
<evidence type="ECO:0000256" key="5">
    <source>
        <dbReference type="ARBA" id="ARBA00023002"/>
    </source>
</evidence>
<evidence type="ECO:0000256" key="8">
    <source>
        <dbReference type="RuleBase" id="RU361277"/>
    </source>
</evidence>
<dbReference type="SMART" id="SM00829">
    <property type="entry name" value="PKS_ER"/>
    <property type="match status" value="1"/>
</dbReference>
<dbReference type="GO" id="GO:0006062">
    <property type="term" value="P:sorbitol catabolic process"/>
    <property type="evidence" value="ECO:0007669"/>
    <property type="project" value="TreeGrafter"/>
</dbReference>
<dbReference type="InterPro" id="IPR011032">
    <property type="entry name" value="GroES-like_sf"/>
</dbReference>
<dbReference type="PANTHER" id="PTHR43161">
    <property type="entry name" value="SORBITOL DEHYDROGENASE"/>
    <property type="match status" value="1"/>
</dbReference>
<evidence type="ECO:0000256" key="7">
    <source>
        <dbReference type="ARBA" id="ARBA00032485"/>
    </source>
</evidence>